<gene>
    <name evidence="1" type="ORF">M407DRAFT_243614</name>
</gene>
<evidence type="ECO:0000313" key="2">
    <source>
        <dbReference type="Proteomes" id="UP000054248"/>
    </source>
</evidence>
<dbReference type="OrthoDB" id="2124108at2759"/>
<dbReference type="Proteomes" id="UP000054248">
    <property type="component" value="Unassembled WGS sequence"/>
</dbReference>
<sequence length="216" mass="23279">MDRMMATDASGCKASSHSRELQDLALRSAIQTGEGRIAARLADQTSARWEAMPGSAASAGEAYLLANRPRDAISALLTATKNRPHLHSYLLFLAKAFEMLADRLKLDELNDHEKASSHRAVTSLVRSLKEVTVRGAALEDSGPFLFGNDCSPQGQLSTVRGPDGDPVSHAELASCLQSFGLSDHQCKQLLELCAYNPKTKAATVDEADTLRSVRSL</sequence>
<protein>
    <submittedName>
        <fullName evidence="1">Uncharacterized protein</fullName>
    </submittedName>
</protein>
<evidence type="ECO:0000313" key="1">
    <source>
        <dbReference type="EMBL" id="KIO26711.1"/>
    </source>
</evidence>
<keyword evidence="2" id="KW-1185">Reference proteome</keyword>
<organism evidence="1 2">
    <name type="scientific">Tulasnella calospora MUT 4182</name>
    <dbReference type="NCBI Taxonomy" id="1051891"/>
    <lineage>
        <taxon>Eukaryota</taxon>
        <taxon>Fungi</taxon>
        <taxon>Dikarya</taxon>
        <taxon>Basidiomycota</taxon>
        <taxon>Agaricomycotina</taxon>
        <taxon>Agaricomycetes</taxon>
        <taxon>Cantharellales</taxon>
        <taxon>Tulasnellaceae</taxon>
        <taxon>Tulasnella</taxon>
    </lineage>
</organism>
<proteinExistence type="predicted"/>
<name>A0A0C3QIJ9_9AGAM</name>
<dbReference type="EMBL" id="KN823020">
    <property type="protein sequence ID" value="KIO26711.1"/>
    <property type="molecule type" value="Genomic_DNA"/>
</dbReference>
<reference evidence="2" key="2">
    <citation type="submission" date="2015-01" db="EMBL/GenBank/DDBJ databases">
        <title>Evolutionary Origins and Diversification of the Mycorrhizal Mutualists.</title>
        <authorList>
            <consortium name="DOE Joint Genome Institute"/>
            <consortium name="Mycorrhizal Genomics Consortium"/>
            <person name="Kohler A."/>
            <person name="Kuo A."/>
            <person name="Nagy L.G."/>
            <person name="Floudas D."/>
            <person name="Copeland A."/>
            <person name="Barry K.W."/>
            <person name="Cichocki N."/>
            <person name="Veneault-Fourrey C."/>
            <person name="LaButti K."/>
            <person name="Lindquist E.A."/>
            <person name="Lipzen A."/>
            <person name="Lundell T."/>
            <person name="Morin E."/>
            <person name="Murat C."/>
            <person name="Riley R."/>
            <person name="Ohm R."/>
            <person name="Sun H."/>
            <person name="Tunlid A."/>
            <person name="Henrissat B."/>
            <person name="Grigoriev I.V."/>
            <person name="Hibbett D.S."/>
            <person name="Martin F."/>
        </authorList>
    </citation>
    <scope>NUCLEOTIDE SEQUENCE [LARGE SCALE GENOMIC DNA]</scope>
    <source>
        <strain evidence="2">MUT 4182</strain>
    </source>
</reference>
<dbReference type="HOGENOM" id="CLU_1278462_0_0_1"/>
<accession>A0A0C3QIJ9</accession>
<reference evidence="1 2" key="1">
    <citation type="submission" date="2014-04" db="EMBL/GenBank/DDBJ databases">
        <authorList>
            <consortium name="DOE Joint Genome Institute"/>
            <person name="Kuo A."/>
            <person name="Girlanda M."/>
            <person name="Perotto S."/>
            <person name="Kohler A."/>
            <person name="Nagy L.G."/>
            <person name="Floudas D."/>
            <person name="Copeland A."/>
            <person name="Barry K.W."/>
            <person name="Cichocki N."/>
            <person name="Veneault-Fourrey C."/>
            <person name="LaButti K."/>
            <person name="Lindquist E.A."/>
            <person name="Lipzen A."/>
            <person name="Lundell T."/>
            <person name="Morin E."/>
            <person name="Murat C."/>
            <person name="Sun H."/>
            <person name="Tunlid A."/>
            <person name="Henrissat B."/>
            <person name="Grigoriev I.V."/>
            <person name="Hibbett D.S."/>
            <person name="Martin F."/>
            <person name="Nordberg H.P."/>
            <person name="Cantor M.N."/>
            <person name="Hua S.X."/>
        </authorList>
    </citation>
    <scope>NUCLEOTIDE SEQUENCE [LARGE SCALE GENOMIC DNA]</scope>
    <source>
        <strain evidence="1 2">MUT 4182</strain>
    </source>
</reference>
<dbReference type="AlphaFoldDB" id="A0A0C3QIJ9"/>